<proteinExistence type="inferred from homology"/>
<accession>A0A6A5Z2J4</accession>
<keyword evidence="4" id="KW-0540">Nuclease</keyword>
<name>A0A6A5Z2J4_9PLEO</name>
<evidence type="ECO:0000256" key="3">
    <source>
        <dbReference type="ARBA" id="ARBA00012180"/>
    </source>
</evidence>
<keyword evidence="10" id="KW-1185">Reference proteome</keyword>
<dbReference type="SUPFAM" id="SSF53098">
    <property type="entry name" value="Ribonuclease H-like"/>
    <property type="match status" value="1"/>
</dbReference>
<dbReference type="InterPro" id="IPR002156">
    <property type="entry name" value="RNaseH_domain"/>
</dbReference>
<keyword evidence="6" id="KW-0255">Endonuclease</keyword>
<dbReference type="Pfam" id="PF00075">
    <property type="entry name" value="RNase_H"/>
    <property type="match status" value="1"/>
</dbReference>
<comment type="catalytic activity">
    <reaction evidence="1">
        <text>Endonucleolytic cleavage to 5'-phosphomonoester.</text>
        <dbReference type="EC" id="3.1.26.4"/>
    </reaction>
</comment>
<dbReference type="InterPro" id="IPR012337">
    <property type="entry name" value="RNaseH-like_sf"/>
</dbReference>
<evidence type="ECO:0000256" key="5">
    <source>
        <dbReference type="ARBA" id="ARBA00022723"/>
    </source>
</evidence>
<protein>
    <recommendedName>
        <fullName evidence="3">ribonuclease H</fullName>
        <ecNumber evidence="3">3.1.26.4</ecNumber>
    </recommendedName>
</protein>
<dbReference type="GO" id="GO:0003676">
    <property type="term" value="F:nucleic acid binding"/>
    <property type="evidence" value="ECO:0007669"/>
    <property type="project" value="InterPro"/>
</dbReference>
<evidence type="ECO:0000313" key="10">
    <source>
        <dbReference type="Proteomes" id="UP000799770"/>
    </source>
</evidence>
<dbReference type="FunFam" id="3.30.420.10:FF:000115">
    <property type="entry name" value="Ribonuclease H"/>
    <property type="match status" value="1"/>
</dbReference>
<evidence type="ECO:0000256" key="7">
    <source>
        <dbReference type="ARBA" id="ARBA00022801"/>
    </source>
</evidence>
<comment type="similarity">
    <text evidence="2">Belongs to the RNase H family.</text>
</comment>
<gene>
    <name evidence="9" type="ORF">BDV96DRAFT_496574</name>
</gene>
<dbReference type="InterPro" id="IPR036397">
    <property type="entry name" value="RNaseH_sf"/>
</dbReference>
<keyword evidence="7" id="KW-0378">Hydrolase</keyword>
<organism evidence="9 10">
    <name type="scientific">Lophiotrema nucula</name>
    <dbReference type="NCBI Taxonomy" id="690887"/>
    <lineage>
        <taxon>Eukaryota</taxon>
        <taxon>Fungi</taxon>
        <taxon>Dikarya</taxon>
        <taxon>Ascomycota</taxon>
        <taxon>Pezizomycotina</taxon>
        <taxon>Dothideomycetes</taxon>
        <taxon>Pleosporomycetidae</taxon>
        <taxon>Pleosporales</taxon>
        <taxon>Lophiotremataceae</taxon>
        <taxon>Lophiotrema</taxon>
    </lineage>
</organism>
<dbReference type="OrthoDB" id="407198at2759"/>
<dbReference type="InterPro" id="IPR050092">
    <property type="entry name" value="RNase_H"/>
</dbReference>
<dbReference type="GO" id="GO:0043137">
    <property type="term" value="P:DNA replication, removal of RNA primer"/>
    <property type="evidence" value="ECO:0007669"/>
    <property type="project" value="TreeGrafter"/>
</dbReference>
<dbReference type="GO" id="GO:0046872">
    <property type="term" value="F:metal ion binding"/>
    <property type="evidence" value="ECO:0007669"/>
    <property type="project" value="UniProtKB-KW"/>
</dbReference>
<evidence type="ECO:0000313" key="9">
    <source>
        <dbReference type="EMBL" id="KAF2113296.1"/>
    </source>
</evidence>
<evidence type="ECO:0000256" key="2">
    <source>
        <dbReference type="ARBA" id="ARBA00005300"/>
    </source>
</evidence>
<dbReference type="PANTHER" id="PTHR10642:SF26">
    <property type="entry name" value="RIBONUCLEASE H1"/>
    <property type="match status" value="1"/>
</dbReference>
<dbReference type="AlphaFoldDB" id="A0A6A5Z2J4"/>
<evidence type="ECO:0000256" key="4">
    <source>
        <dbReference type="ARBA" id="ARBA00022722"/>
    </source>
</evidence>
<dbReference type="PANTHER" id="PTHR10642">
    <property type="entry name" value="RIBONUCLEASE H1"/>
    <property type="match status" value="1"/>
</dbReference>
<dbReference type="CDD" id="cd09280">
    <property type="entry name" value="RNase_HI_eukaryote_like"/>
    <property type="match status" value="1"/>
</dbReference>
<evidence type="ECO:0000256" key="6">
    <source>
        <dbReference type="ARBA" id="ARBA00022759"/>
    </source>
</evidence>
<sequence length="155" mass="17355">MFGRPLNRKLDIYTDGSSFNNGKDDAIAGLGVWFGHGDHRNAAQPLGPGKQTNQRAELKAVKIALERAPNENVIIHSDSKYTIDCVTYLWMNWEVESWYKSAGILMENTDLIRPIVEIMENRKCRFLTTGFTWVKGHSGNKGNEAADALAREGSK</sequence>
<dbReference type="EMBL" id="ML977328">
    <property type="protein sequence ID" value="KAF2113296.1"/>
    <property type="molecule type" value="Genomic_DNA"/>
</dbReference>
<evidence type="ECO:0000256" key="1">
    <source>
        <dbReference type="ARBA" id="ARBA00000077"/>
    </source>
</evidence>
<feature type="domain" description="RNase H type-1" evidence="8">
    <location>
        <begin position="6"/>
        <end position="155"/>
    </location>
</feature>
<keyword evidence="5" id="KW-0479">Metal-binding</keyword>
<reference evidence="9" key="1">
    <citation type="journal article" date="2020" name="Stud. Mycol.">
        <title>101 Dothideomycetes genomes: a test case for predicting lifestyles and emergence of pathogens.</title>
        <authorList>
            <person name="Haridas S."/>
            <person name="Albert R."/>
            <person name="Binder M."/>
            <person name="Bloem J."/>
            <person name="Labutti K."/>
            <person name="Salamov A."/>
            <person name="Andreopoulos B."/>
            <person name="Baker S."/>
            <person name="Barry K."/>
            <person name="Bills G."/>
            <person name="Bluhm B."/>
            <person name="Cannon C."/>
            <person name="Castanera R."/>
            <person name="Culley D."/>
            <person name="Daum C."/>
            <person name="Ezra D."/>
            <person name="Gonzalez J."/>
            <person name="Henrissat B."/>
            <person name="Kuo A."/>
            <person name="Liang C."/>
            <person name="Lipzen A."/>
            <person name="Lutzoni F."/>
            <person name="Magnuson J."/>
            <person name="Mondo S."/>
            <person name="Nolan M."/>
            <person name="Ohm R."/>
            <person name="Pangilinan J."/>
            <person name="Park H.-J."/>
            <person name="Ramirez L."/>
            <person name="Alfaro M."/>
            <person name="Sun H."/>
            <person name="Tritt A."/>
            <person name="Yoshinaga Y."/>
            <person name="Zwiers L.-H."/>
            <person name="Turgeon B."/>
            <person name="Goodwin S."/>
            <person name="Spatafora J."/>
            <person name="Crous P."/>
            <person name="Grigoriev I."/>
        </authorList>
    </citation>
    <scope>NUCLEOTIDE SEQUENCE</scope>
    <source>
        <strain evidence="9">CBS 627.86</strain>
    </source>
</reference>
<evidence type="ECO:0000259" key="8">
    <source>
        <dbReference type="PROSITE" id="PS50879"/>
    </source>
</evidence>
<dbReference type="Proteomes" id="UP000799770">
    <property type="component" value="Unassembled WGS sequence"/>
</dbReference>
<dbReference type="PROSITE" id="PS50879">
    <property type="entry name" value="RNASE_H_1"/>
    <property type="match status" value="1"/>
</dbReference>
<dbReference type="GO" id="GO:0004523">
    <property type="term" value="F:RNA-DNA hybrid ribonuclease activity"/>
    <property type="evidence" value="ECO:0007669"/>
    <property type="project" value="UniProtKB-EC"/>
</dbReference>
<dbReference type="Gene3D" id="3.30.420.10">
    <property type="entry name" value="Ribonuclease H-like superfamily/Ribonuclease H"/>
    <property type="match status" value="1"/>
</dbReference>
<dbReference type="EC" id="3.1.26.4" evidence="3"/>